<reference evidence="4 5" key="1">
    <citation type="submission" date="2021-07" db="EMBL/GenBank/DDBJ databases">
        <title>Paenibacillus radiodurans sp. nov., isolated from the southeastern edge of Tengger Desert.</title>
        <authorList>
            <person name="Zhang G."/>
        </authorList>
    </citation>
    <scope>NUCLEOTIDE SEQUENCE [LARGE SCALE GENOMIC DNA]</scope>
    <source>
        <strain evidence="4 5">CCM 7311</strain>
    </source>
</reference>
<dbReference type="Gene3D" id="3.40.190.10">
    <property type="entry name" value="Periplasmic binding protein-like II"/>
    <property type="match status" value="1"/>
</dbReference>
<dbReference type="EMBL" id="JAHZIK010000058">
    <property type="protein sequence ID" value="MBW7453292.1"/>
    <property type="molecule type" value="Genomic_DNA"/>
</dbReference>
<dbReference type="InterPro" id="IPR050490">
    <property type="entry name" value="Bact_solute-bd_prot1"/>
</dbReference>
<feature type="chain" id="PRO_5047488256" evidence="2">
    <location>
        <begin position="25"/>
        <end position="537"/>
    </location>
</feature>
<dbReference type="PANTHER" id="PTHR43649:SF17">
    <property type="entry name" value="ABC TRANSPORTER SOLUTE BINDING PROTEIN-SUGAR TRANSPORT"/>
    <property type="match status" value="1"/>
</dbReference>
<proteinExistence type="predicted"/>
<evidence type="ECO:0000259" key="3">
    <source>
        <dbReference type="Pfam" id="PF12010"/>
    </source>
</evidence>
<dbReference type="Pfam" id="PF12010">
    <property type="entry name" value="DUF3502"/>
    <property type="match status" value="1"/>
</dbReference>
<feature type="compositionally biased region" description="Polar residues" evidence="1">
    <location>
        <begin position="35"/>
        <end position="48"/>
    </location>
</feature>
<dbReference type="Proteomes" id="UP001519887">
    <property type="component" value="Unassembled WGS sequence"/>
</dbReference>
<evidence type="ECO:0000256" key="1">
    <source>
        <dbReference type="SAM" id="MobiDB-lite"/>
    </source>
</evidence>
<dbReference type="InterPro" id="IPR006059">
    <property type="entry name" value="SBP"/>
</dbReference>
<keyword evidence="5" id="KW-1185">Reference proteome</keyword>
<evidence type="ECO:0000256" key="2">
    <source>
        <dbReference type="SAM" id="SignalP"/>
    </source>
</evidence>
<dbReference type="PANTHER" id="PTHR43649">
    <property type="entry name" value="ARABINOSE-BINDING PROTEIN-RELATED"/>
    <property type="match status" value="1"/>
</dbReference>
<dbReference type="InterPro" id="IPR022627">
    <property type="entry name" value="DUF3502"/>
</dbReference>
<dbReference type="RefSeq" id="WP_210040107.1">
    <property type="nucleotide sequence ID" value="NZ_JBHLVU010000007.1"/>
</dbReference>
<dbReference type="PROSITE" id="PS51257">
    <property type="entry name" value="PROKAR_LIPOPROTEIN"/>
    <property type="match status" value="1"/>
</dbReference>
<evidence type="ECO:0000313" key="4">
    <source>
        <dbReference type="EMBL" id="MBW7453292.1"/>
    </source>
</evidence>
<accession>A0ABS7BXC2</accession>
<name>A0ABS7BXC2_9BACL</name>
<gene>
    <name evidence="4" type="ORF">K0U00_04495</name>
</gene>
<evidence type="ECO:0000313" key="5">
    <source>
        <dbReference type="Proteomes" id="UP001519887"/>
    </source>
</evidence>
<dbReference type="SUPFAM" id="SSF53850">
    <property type="entry name" value="Periplasmic binding protein-like II"/>
    <property type="match status" value="1"/>
</dbReference>
<organism evidence="4 5">
    <name type="scientific">Paenibacillus sepulcri</name>
    <dbReference type="NCBI Taxonomy" id="359917"/>
    <lineage>
        <taxon>Bacteria</taxon>
        <taxon>Bacillati</taxon>
        <taxon>Bacillota</taxon>
        <taxon>Bacilli</taxon>
        <taxon>Bacillales</taxon>
        <taxon>Paenibacillaceae</taxon>
        <taxon>Paenibacillus</taxon>
    </lineage>
</organism>
<feature type="signal peptide" evidence="2">
    <location>
        <begin position="1"/>
        <end position="24"/>
    </location>
</feature>
<sequence length="537" mass="59938">MKQRKMVWPALLLSLLVLTVFLQACSGREGRGNPGQANSPADTGGNQQPADSSPATSPAEPADSAAADLAPYEVSIVYFGKPQRDGALVEAKMSEYLKEKINATVKLRPIASSDYQTKTELMMNTGESMDLVFTASWLNYFGNITKGAFLELDELLDKHGQGIKETINSKYLEAPRLNGKLYAIPTNKEITQGKSWTYRKDIVDKYNIPIEQIQTISDLEPWFKVLKEKEPGLIINFVGNSIGGSGMMYETRSNFRPIGPTPNQVPLFLIDYTSQDIQVKTVLDQEIVSIIKPEYELMRSFFEKGYTNADAGTTKANIGDLRKQGKIWIQGAVWKPGADIELKLSTDNKYDFVSHVVEEPIVTTDLATGSMMSISRTSQDPERAMMVLNLLHTDPYLINLMVHGIEDMHYKKTVDNRIEWIPDSGYQSGISWVVGSQMLNYLLPGQPDDLYENWKTFNDEAKAFPLMGFVFDDTKVKPEVAQLTSIITEYSMIATGAVPEPSKMVDERNVKLKDAGIEKVAAELQTQIDAWRAANNK</sequence>
<feature type="compositionally biased region" description="Low complexity" evidence="1">
    <location>
        <begin position="49"/>
        <end position="64"/>
    </location>
</feature>
<keyword evidence="2" id="KW-0732">Signal</keyword>
<feature type="domain" description="DUF3502" evidence="3">
    <location>
        <begin position="465"/>
        <end position="533"/>
    </location>
</feature>
<comment type="caution">
    <text evidence="4">The sequence shown here is derived from an EMBL/GenBank/DDBJ whole genome shotgun (WGS) entry which is preliminary data.</text>
</comment>
<dbReference type="Pfam" id="PF01547">
    <property type="entry name" value="SBP_bac_1"/>
    <property type="match status" value="1"/>
</dbReference>
<feature type="region of interest" description="Disordered" evidence="1">
    <location>
        <begin position="30"/>
        <end position="64"/>
    </location>
</feature>
<protein>
    <submittedName>
        <fullName evidence="4">ABC transporter substrate-binding protein</fullName>
    </submittedName>
</protein>